<feature type="domain" description="DUF7979" evidence="2">
    <location>
        <begin position="120"/>
        <end position="189"/>
    </location>
</feature>
<feature type="region of interest" description="Disordered" evidence="1">
    <location>
        <begin position="25"/>
        <end position="55"/>
    </location>
</feature>
<dbReference type="EMBL" id="FOAD01000008">
    <property type="protein sequence ID" value="SEL80866.1"/>
    <property type="molecule type" value="Genomic_DNA"/>
</dbReference>
<gene>
    <name evidence="3" type="ORF">SAMN04488691_108107</name>
</gene>
<dbReference type="PROSITE" id="PS51257">
    <property type="entry name" value="PROKAR_LIPOPROTEIN"/>
    <property type="match status" value="1"/>
</dbReference>
<dbReference type="InterPro" id="IPR058285">
    <property type="entry name" value="DUF7979"/>
</dbReference>
<accession>A0A1H7T9F6</accession>
<organism evidence="3 4">
    <name type="scientific">Haloferax larsenii</name>
    <dbReference type="NCBI Taxonomy" id="302484"/>
    <lineage>
        <taxon>Archaea</taxon>
        <taxon>Methanobacteriati</taxon>
        <taxon>Methanobacteriota</taxon>
        <taxon>Stenosarchaea group</taxon>
        <taxon>Halobacteria</taxon>
        <taxon>Halobacteriales</taxon>
        <taxon>Haloferacaceae</taxon>
        <taxon>Haloferax</taxon>
    </lineage>
</organism>
<evidence type="ECO:0000259" key="2">
    <source>
        <dbReference type="Pfam" id="PF25934"/>
    </source>
</evidence>
<feature type="domain" description="DUF7979" evidence="2">
    <location>
        <begin position="51"/>
        <end position="109"/>
    </location>
</feature>
<feature type="compositionally biased region" description="Polar residues" evidence="1">
    <location>
        <begin position="25"/>
        <end position="38"/>
    </location>
</feature>
<feature type="compositionally biased region" description="Low complexity" evidence="1">
    <location>
        <begin position="39"/>
        <end position="48"/>
    </location>
</feature>
<evidence type="ECO:0000256" key="1">
    <source>
        <dbReference type="SAM" id="MobiDB-lite"/>
    </source>
</evidence>
<dbReference type="AlphaFoldDB" id="A0A1H7T9F6"/>
<evidence type="ECO:0000313" key="3">
    <source>
        <dbReference type="EMBL" id="SEL80866.1"/>
    </source>
</evidence>
<dbReference type="Pfam" id="PF25934">
    <property type="entry name" value="DUF7979"/>
    <property type="match status" value="2"/>
</dbReference>
<dbReference type="Proteomes" id="UP000183894">
    <property type="component" value="Unassembled WGS sequence"/>
</dbReference>
<name>A0A1H7T9F6_HALLR</name>
<evidence type="ECO:0000313" key="4">
    <source>
        <dbReference type="Proteomes" id="UP000183894"/>
    </source>
</evidence>
<reference evidence="3 4" key="1">
    <citation type="submission" date="2016-10" db="EMBL/GenBank/DDBJ databases">
        <authorList>
            <person name="de Groot N.N."/>
        </authorList>
    </citation>
    <scope>NUCLEOTIDE SEQUENCE [LARGE SCALE GENOMIC DNA]</scope>
    <source>
        <strain evidence="3 4">CDM_5</strain>
    </source>
</reference>
<protein>
    <recommendedName>
        <fullName evidence="2">DUF7979 domain-containing protein</fullName>
    </recommendedName>
</protein>
<proteinExistence type="predicted"/>
<sequence>MGSDLTRRQVLGLVLSALYVGGTGCVSTPPTSGRPSQNTTVQSTSVDSPSPPTTIPPATVTSYRELSDEGQVLFEKLLAQGTIERPADTVPSTLSDAEYVQFERSIYVLTVEFIDQMLAEYTLHATPVSASAIDDDTERVDFAALSTEANAAFMDALDDGQHTVRGDTLPPQLVEHRYVRYEGTTYRLEIALFEIPVWRLSVEKAST</sequence>